<dbReference type="AlphaFoldDB" id="A0A380HIW7"/>
<dbReference type="EC" id="6.3.1.20" evidence="3"/>
<evidence type="ECO:0000256" key="3">
    <source>
        <dbReference type="ARBA" id="ARBA00012367"/>
    </source>
</evidence>
<dbReference type="UniPathway" id="UPA00537">
    <property type="reaction ID" value="UER00594"/>
</dbReference>
<evidence type="ECO:0000256" key="4">
    <source>
        <dbReference type="ARBA" id="ARBA00022598"/>
    </source>
</evidence>
<comment type="pathway">
    <text evidence="2">Protein modification; protein lipoylation via exogenous pathway; protein N(6)-(lipoyl)lysine from lipoate: step 1/2.</text>
</comment>
<comment type="catalytic activity">
    <reaction evidence="7">
        <text>L-lysyl-[lipoyl-carrier protein] + (R)-lipoate + ATP = N(6)-[(R)-lipoyl]-L-lysyl-[lipoyl-carrier protein] + AMP + diphosphate + H(+)</text>
        <dbReference type="Rhea" id="RHEA:49288"/>
        <dbReference type="Rhea" id="RHEA-COMP:10500"/>
        <dbReference type="Rhea" id="RHEA-COMP:10502"/>
        <dbReference type="ChEBI" id="CHEBI:15378"/>
        <dbReference type="ChEBI" id="CHEBI:29969"/>
        <dbReference type="ChEBI" id="CHEBI:30616"/>
        <dbReference type="ChEBI" id="CHEBI:33019"/>
        <dbReference type="ChEBI" id="CHEBI:83088"/>
        <dbReference type="ChEBI" id="CHEBI:83099"/>
        <dbReference type="ChEBI" id="CHEBI:456215"/>
        <dbReference type="EC" id="6.3.1.20"/>
    </reaction>
</comment>
<evidence type="ECO:0000259" key="8">
    <source>
        <dbReference type="Pfam" id="PF10437"/>
    </source>
</evidence>
<evidence type="ECO:0000256" key="5">
    <source>
        <dbReference type="ARBA" id="ARBA00022741"/>
    </source>
</evidence>
<evidence type="ECO:0000256" key="6">
    <source>
        <dbReference type="ARBA" id="ARBA00022840"/>
    </source>
</evidence>
<comment type="pathway">
    <text evidence="1">Protein modification; protein lipoylation via exogenous pathway; protein N(6)-(lipoyl)lysine from lipoate: step 2/2.</text>
</comment>
<organism evidence="9 10">
    <name type="scientific">Staphylococcus saprophyticus</name>
    <dbReference type="NCBI Taxonomy" id="29385"/>
    <lineage>
        <taxon>Bacteria</taxon>
        <taxon>Bacillati</taxon>
        <taxon>Bacillota</taxon>
        <taxon>Bacilli</taxon>
        <taxon>Bacillales</taxon>
        <taxon>Staphylococcaceae</taxon>
        <taxon>Staphylococcus</taxon>
    </lineage>
</organism>
<proteinExistence type="predicted"/>
<evidence type="ECO:0000313" key="9">
    <source>
        <dbReference type="EMBL" id="SUM81821.1"/>
    </source>
</evidence>
<dbReference type="EMBL" id="UHED01000001">
    <property type="protein sequence ID" value="SUM81821.1"/>
    <property type="molecule type" value="Genomic_DNA"/>
</dbReference>
<name>A0A380HIW7_STASA</name>
<gene>
    <name evidence="9" type="ORF">NCTC7688_00315</name>
</gene>
<evidence type="ECO:0000313" key="10">
    <source>
        <dbReference type="Proteomes" id="UP000254707"/>
    </source>
</evidence>
<protein>
    <recommendedName>
        <fullName evidence="3">lipoate--protein ligase</fullName>
        <ecNumber evidence="3">6.3.1.20</ecNumber>
    </recommendedName>
</protein>
<dbReference type="GO" id="GO:0005524">
    <property type="term" value="F:ATP binding"/>
    <property type="evidence" value="ECO:0007669"/>
    <property type="project" value="UniProtKB-KW"/>
</dbReference>
<evidence type="ECO:0000256" key="1">
    <source>
        <dbReference type="ARBA" id="ARBA00005085"/>
    </source>
</evidence>
<dbReference type="GO" id="GO:0016979">
    <property type="term" value="F:lipoate-protein ligase activity"/>
    <property type="evidence" value="ECO:0007669"/>
    <property type="project" value="UniProtKB-EC"/>
</dbReference>
<feature type="domain" description="Lipoate protein ligase C-terminal" evidence="8">
    <location>
        <begin position="2"/>
        <end position="35"/>
    </location>
</feature>
<keyword evidence="6" id="KW-0067">ATP-binding</keyword>
<keyword evidence="5" id="KW-0547">Nucleotide-binding</keyword>
<keyword evidence="4 9" id="KW-0436">Ligase</keyword>
<dbReference type="Pfam" id="PF10437">
    <property type="entry name" value="Lip_prot_lig_C"/>
    <property type="match status" value="1"/>
</dbReference>
<dbReference type="InterPro" id="IPR019491">
    <property type="entry name" value="Lipoate_protein_ligase_C"/>
</dbReference>
<evidence type="ECO:0000256" key="2">
    <source>
        <dbReference type="ARBA" id="ARBA00005124"/>
    </source>
</evidence>
<reference evidence="9 10" key="1">
    <citation type="submission" date="2018-06" db="EMBL/GenBank/DDBJ databases">
        <authorList>
            <consortium name="Pathogen Informatics"/>
            <person name="Doyle S."/>
        </authorList>
    </citation>
    <scope>NUCLEOTIDE SEQUENCE [LARGE SCALE GENOMIC DNA]</scope>
    <source>
        <strain evidence="9 10">NCTC7688</strain>
    </source>
</reference>
<sequence>MGVRVVKEDIVAALNEIDLTYYFGKTTAEEIADVILS</sequence>
<dbReference type="Proteomes" id="UP000254707">
    <property type="component" value="Unassembled WGS sequence"/>
</dbReference>
<accession>A0A380HIW7</accession>
<dbReference type="GO" id="GO:0009249">
    <property type="term" value="P:protein lipoylation"/>
    <property type="evidence" value="ECO:0007669"/>
    <property type="project" value="UniProtKB-ARBA"/>
</dbReference>
<evidence type="ECO:0000256" key="7">
    <source>
        <dbReference type="ARBA" id="ARBA00048037"/>
    </source>
</evidence>